<dbReference type="Gene3D" id="3.60.15.10">
    <property type="entry name" value="Ribonuclease Z/Hydroxyacylglutathione hydrolase-like"/>
    <property type="match status" value="1"/>
</dbReference>
<dbReference type="EMBL" id="WWCW01000043">
    <property type="protein sequence ID" value="MYM88295.1"/>
    <property type="molecule type" value="Genomic_DNA"/>
</dbReference>
<dbReference type="InterPro" id="IPR036866">
    <property type="entry name" value="RibonucZ/Hydroxyglut_hydro"/>
</dbReference>
<organism evidence="1 2">
    <name type="scientific">Duganella vulcania</name>
    <dbReference type="NCBI Taxonomy" id="2692166"/>
    <lineage>
        <taxon>Bacteria</taxon>
        <taxon>Pseudomonadati</taxon>
        <taxon>Pseudomonadota</taxon>
        <taxon>Betaproteobacteria</taxon>
        <taxon>Burkholderiales</taxon>
        <taxon>Oxalobacteraceae</taxon>
        <taxon>Telluria group</taxon>
        <taxon>Duganella</taxon>
    </lineage>
</organism>
<comment type="caution">
    <text evidence="1">The sequence shown here is derived from an EMBL/GenBank/DDBJ whole genome shotgun (WGS) entry which is preliminary data.</text>
</comment>
<protein>
    <recommendedName>
        <fullName evidence="3">MBL fold metallo-hydrolase</fullName>
    </recommendedName>
</protein>
<evidence type="ECO:0000313" key="1">
    <source>
        <dbReference type="EMBL" id="MYM88295.1"/>
    </source>
</evidence>
<accession>A0A845G4G4</accession>
<reference evidence="1 2" key="1">
    <citation type="submission" date="2020-01" db="EMBL/GenBank/DDBJ databases">
        <title>Novel species isolated from a subtropical stream in China.</title>
        <authorList>
            <person name="Lu H."/>
        </authorList>
    </citation>
    <scope>NUCLEOTIDE SEQUENCE [LARGE SCALE GENOMIC DNA]</scope>
    <source>
        <strain evidence="1 2">FT82W</strain>
    </source>
</reference>
<dbReference type="SUPFAM" id="SSF56281">
    <property type="entry name" value="Metallo-hydrolase/oxidoreductase"/>
    <property type="match status" value="1"/>
</dbReference>
<proteinExistence type="predicted"/>
<name>A0A845G4G4_9BURK</name>
<dbReference type="AlphaFoldDB" id="A0A845G4G4"/>
<evidence type="ECO:0000313" key="2">
    <source>
        <dbReference type="Proteomes" id="UP000470302"/>
    </source>
</evidence>
<sequence>MSQPPLCFDYLGHNAWYVTAGARGLLIDPLLLPTFGNSRVEPFQVHPHAPAVTSEHLRCTDVLLTHEHSDHVHLGSLKLLPQSSNIYVGPVFPTYLEEAIKELGHLVHRRNYRTRFEINGISICLYPCDPATAFWEQRVSQPLLSASSCLSGGVFMAVDALVSIEYLAELEHNLVPYPAAVAISNNSYIMPPGHFGPLDSIGSASKPNGIAGLDLLFELTMLPSPLDRIDPRIVVGGGGIRRFDETLHWPFCDQQALSRIGHVLAPELLYEAPNPGDSLCVQDGSIDVLFKSIHKNSSHLDIEKARPPVFESVVTIQNSGRSDHECESLVLNELPGMAISLGMSLLAEYWWKSKHEAKFIVILVMLKKSNDPSPLVYGLKGLDGNFSRIEMDDIAKLAIEAPFGLIGYLQDFGAVIAGDVEIWDIAGKSIKCWHPIGHTLNNLASFLYAYFGEQVRPELASSCLAKMKK</sequence>
<evidence type="ECO:0008006" key="3">
    <source>
        <dbReference type="Google" id="ProtNLM"/>
    </source>
</evidence>
<dbReference type="Proteomes" id="UP000470302">
    <property type="component" value="Unassembled WGS sequence"/>
</dbReference>
<gene>
    <name evidence="1" type="ORF">GTP91_14040</name>
</gene>